<evidence type="ECO:0000256" key="7">
    <source>
        <dbReference type="ARBA" id="ARBA00022781"/>
    </source>
</evidence>
<reference evidence="15" key="1">
    <citation type="submission" date="2020-09" db="EMBL/GenBank/DDBJ databases">
        <title>The mitochondrial genome of Asyndetus clavipes (Diptera: Dolichopodidae).</title>
        <authorList>
            <person name="Wang J."/>
            <person name="Ji Y."/>
            <person name="Zhang L."/>
            <person name="Wang M."/>
        </authorList>
    </citation>
    <scope>NUCLEOTIDE SEQUENCE</scope>
</reference>
<keyword evidence="7 13" id="KW-0375">Hydrogen ion transport</keyword>
<protein>
    <recommendedName>
        <fullName evidence="13">ATP synthase complex subunit 8</fullName>
    </recommendedName>
</protein>
<evidence type="ECO:0000256" key="3">
    <source>
        <dbReference type="ARBA" id="ARBA00011291"/>
    </source>
</evidence>
<name>A0A7U3N923_9MUSC</name>
<dbReference type="InterPro" id="IPR001421">
    <property type="entry name" value="ATP8_metazoa"/>
</dbReference>
<evidence type="ECO:0000256" key="8">
    <source>
        <dbReference type="ARBA" id="ARBA00022989"/>
    </source>
</evidence>
<dbReference type="GO" id="GO:0045259">
    <property type="term" value="C:proton-transporting ATP synthase complex"/>
    <property type="evidence" value="ECO:0007669"/>
    <property type="project" value="UniProtKB-KW"/>
</dbReference>
<gene>
    <name evidence="15" type="primary">ATP8</name>
</gene>
<evidence type="ECO:0000256" key="2">
    <source>
        <dbReference type="ARBA" id="ARBA00008892"/>
    </source>
</evidence>
<dbReference type="GO" id="GO:0015986">
    <property type="term" value="P:proton motive force-driven ATP synthesis"/>
    <property type="evidence" value="ECO:0007669"/>
    <property type="project" value="InterPro"/>
</dbReference>
<evidence type="ECO:0000256" key="4">
    <source>
        <dbReference type="ARBA" id="ARBA00022448"/>
    </source>
</evidence>
<keyword evidence="8 14" id="KW-1133">Transmembrane helix</keyword>
<keyword evidence="9 13" id="KW-0406">Ion transport</keyword>
<dbReference type="CTD" id="4509"/>
<dbReference type="Pfam" id="PF00895">
    <property type="entry name" value="ATP-synt_8"/>
    <property type="match status" value="1"/>
</dbReference>
<evidence type="ECO:0000256" key="13">
    <source>
        <dbReference type="RuleBase" id="RU003661"/>
    </source>
</evidence>
<keyword evidence="4 13" id="KW-0813">Transport</keyword>
<dbReference type="RefSeq" id="YP_010022250.1">
    <property type="nucleotide sequence ID" value="NC_053651.1"/>
</dbReference>
<keyword evidence="10 13" id="KW-0496">Mitochondrion</keyword>
<geneLocation type="mitochondrion" evidence="15"/>
<dbReference type="GO" id="GO:0015078">
    <property type="term" value="F:proton transmembrane transporter activity"/>
    <property type="evidence" value="ECO:0007669"/>
    <property type="project" value="InterPro"/>
</dbReference>
<feature type="transmembrane region" description="Helical" evidence="14">
    <location>
        <begin position="6"/>
        <end position="29"/>
    </location>
</feature>
<proteinExistence type="inferred from homology"/>
<evidence type="ECO:0000256" key="10">
    <source>
        <dbReference type="ARBA" id="ARBA00023128"/>
    </source>
</evidence>
<keyword evidence="5 13" id="KW-0138">CF(0)</keyword>
<evidence type="ECO:0000256" key="5">
    <source>
        <dbReference type="ARBA" id="ARBA00022547"/>
    </source>
</evidence>
<keyword evidence="6 13" id="KW-0812">Transmembrane</keyword>
<evidence type="ECO:0000313" key="15">
    <source>
        <dbReference type="EMBL" id="QOL12440.1"/>
    </source>
</evidence>
<accession>A0A7U3N923</accession>
<dbReference type="GeneID" id="63360256"/>
<evidence type="ECO:0000256" key="6">
    <source>
        <dbReference type="ARBA" id="ARBA00022692"/>
    </source>
</evidence>
<evidence type="ECO:0000256" key="11">
    <source>
        <dbReference type="ARBA" id="ARBA00023136"/>
    </source>
</evidence>
<comment type="subcellular location">
    <subcellularLocation>
        <location evidence="1 13">Mitochondrion membrane</location>
        <topology evidence="1 13">Single-pass membrane protein</topology>
    </subcellularLocation>
</comment>
<evidence type="ECO:0000256" key="12">
    <source>
        <dbReference type="ARBA" id="ARBA00024864"/>
    </source>
</evidence>
<dbReference type="GO" id="GO:0031966">
    <property type="term" value="C:mitochondrial membrane"/>
    <property type="evidence" value="ECO:0007669"/>
    <property type="project" value="UniProtKB-SubCell"/>
</dbReference>
<dbReference type="AlphaFoldDB" id="A0A7U3N923"/>
<sequence>MPQMAPLSWLMLYILFTIVFLMFCMMNYYMMIPQTPKHNLIFNKNLNSLNWKW</sequence>
<organism evidence="15">
    <name type="scientific">Asyndetus clavipes</name>
    <dbReference type="NCBI Taxonomy" id="2779313"/>
    <lineage>
        <taxon>Eukaryota</taxon>
        <taxon>Metazoa</taxon>
        <taxon>Ecdysozoa</taxon>
        <taxon>Arthropoda</taxon>
        <taxon>Hexapoda</taxon>
        <taxon>Insecta</taxon>
        <taxon>Pterygota</taxon>
        <taxon>Neoptera</taxon>
        <taxon>Endopterygota</taxon>
        <taxon>Diptera</taxon>
        <taxon>Brachycera</taxon>
        <taxon>Muscomorpha</taxon>
        <taxon>Empidoidea</taxon>
        <taxon>Dolichopodidae</taxon>
        <taxon>Diaphorinae</taxon>
        <taxon>Asyndetus</taxon>
    </lineage>
</organism>
<comment type="subunit">
    <text evidence="3">F-type ATPases have 2 components, CF(1) - the catalytic core - and CF(0) - the membrane proton channel.</text>
</comment>
<evidence type="ECO:0000256" key="14">
    <source>
        <dbReference type="SAM" id="Phobius"/>
    </source>
</evidence>
<comment type="function">
    <text evidence="12">Mitochondrial membrane ATP synthase (F(1)F(0) ATP synthase or Complex V) produces ATP from ADP in the presence of a proton gradient across the membrane which is generated by electron transport complexes of the respiratory chain. F-type ATPases consist of two structural domains, F(1) - containing the extramembraneous catalytic core and F(0) - containing the membrane proton channel, linked together by a central stalk and a peripheral stalk. During catalysis, ATP synthesis in the catalytic domain of F(1) is coupled via a rotary mechanism of the central stalk subunits to proton translocation. Part of the complex F(0) domain. Minor subunit located with subunit a in the membrane.</text>
</comment>
<evidence type="ECO:0000256" key="1">
    <source>
        <dbReference type="ARBA" id="ARBA00004304"/>
    </source>
</evidence>
<dbReference type="EMBL" id="MT949690">
    <property type="protein sequence ID" value="QOL12440.1"/>
    <property type="molecule type" value="Genomic_DNA"/>
</dbReference>
<evidence type="ECO:0000256" key="9">
    <source>
        <dbReference type="ARBA" id="ARBA00023065"/>
    </source>
</evidence>
<keyword evidence="11 14" id="KW-0472">Membrane</keyword>
<comment type="similarity">
    <text evidence="2 13">Belongs to the ATPase protein 8 family.</text>
</comment>